<feature type="binding site" evidence="6">
    <location>
        <position position="127"/>
    </location>
    <ligand>
        <name>Fe cation</name>
        <dbReference type="ChEBI" id="CHEBI:24875"/>
        <label>1</label>
    </ligand>
</feature>
<evidence type="ECO:0000256" key="7">
    <source>
        <dbReference type="RuleBase" id="RU361145"/>
    </source>
</evidence>
<feature type="binding site" evidence="6">
    <location>
        <position position="53"/>
    </location>
    <ligand>
        <name>Fe cation</name>
        <dbReference type="ChEBI" id="CHEBI:24875"/>
        <label>1</label>
    </ligand>
</feature>
<name>B3EMU8_CHLPB</name>
<keyword evidence="2 7" id="KW-0409">Iron storage</keyword>
<feature type="binding site" evidence="6">
    <location>
        <position position="94"/>
    </location>
    <ligand>
        <name>Fe cation</name>
        <dbReference type="ChEBI" id="CHEBI:24875"/>
        <label>1</label>
    </ligand>
</feature>
<dbReference type="GO" id="GO:0005829">
    <property type="term" value="C:cytosol"/>
    <property type="evidence" value="ECO:0007669"/>
    <property type="project" value="TreeGrafter"/>
</dbReference>
<dbReference type="HOGENOM" id="CLU_065681_1_2_10"/>
<feature type="domain" description="Ferritin-like diiron" evidence="8">
    <location>
        <begin position="1"/>
        <end position="145"/>
    </location>
</feature>
<dbReference type="InterPro" id="IPR008331">
    <property type="entry name" value="Ferritin_DPS_dom"/>
</dbReference>
<dbReference type="GO" id="GO:0004322">
    <property type="term" value="F:ferroxidase activity"/>
    <property type="evidence" value="ECO:0007669"/>
    <property type="project" value="TreeGrafter"/>
</dbReference>
<keyword evidence="4" id="KW-0560">Oxidoreductase</keyword>
<dbReference type="FunFam" id="1.20.1260.10:FF:000001">
    <property type="entry name" value="Non-heme ferritin"/>
    <property type="match status" value="1"/>
</dbReference>
<dbReference type="AlphaFoldDB" id="B3EMU8"/>
<dbReference type="EC" id="1.16.3.2" evidence="7"/>
<dbReference type="eggNOG" id="COG1528">
    <property type="taxonomic scope" value="Bacteria"/>
</dbReference>
<dbReference type="GO" id="GO:0006879">
    <property type="term" value="P:intracellular iron ion homeostasis"/>
    <property type="evidence" value="ECO:0007669"/>
    <property type="project" value="UniProtKB-KW"/>
</dbReference>
<evidence type="ECO:0000256" key="5">
    <source>
        <dbReference type="ARBA" id="ARBA00023004"/>
    </source>
</evidence>
<dbReference type="InterPro" id="IPR009040">
    <property type="entry name" value="Ferritin-like_diiron"/>
</dbReference>
<evidence type="ECO:0000256" key="3">
    <source>
        <dbReference type="ARBA" id="ARBA00022723"/>
    </source>
</evidence>
<comment type="similarity">
    <text evidence="1 7">Belongs to the ferritin family. Prokaryotic subfamily.</text>
</comment>
<keyword evidence="5 6" id="KW-0408">Iron</keyword>
<protein>
    <recommendedName>
        <fullName evidence="7">Ferritin</fullName>
        <ecNumber evidence="7">1.16.3.2</ecNumber>
    </recommendedName>
</protein>
<dbReference type="OrthoDB" id="9801481at2"/>
<dbReference type="InterPro" id="IPR001519">
    <property type="entry name" value="Ferritin"/>
</dbReference>
<dbReference type="Pfam" id="PF00210">
    <property type="entry name" value="Ferritin"/>
    <property type="match status" value="1"/>
</dbReference>
<keyword evidence="7" id="KW-0963">Cytoplasm</keyword>
<gene>
    <name evidence="9" type="ordered locus">Cphamn1_0617</name>
</gene>
<comment type="subcellular location">
    <subcellularLocation>
        <location evidence="7">Cytoplasm</location>
    </subcellularLocation>
</comment>
<dbReference type="InterPro" id="IPR012347">
    <property type="entry name" value="Ferritin-like"/>
</dbReference>
<dbReference type="PANTHER" id="PTHR11431">
    <property type="entry name" value="FERRITIN"/>
    <property type="match status" value="1"/>
</dbReference>
<dbReference type="GO" id="GO:0042802">
    <property type="term" value="F:identical protein binding"/>
    <property type="evidence" value="ECO:0007669"/>
    <property type="project" value="UniProtKB-ARBA"/>
</dbReference>
<feature type="binding site" evidence="6">
    <location>
        <position position="50"/>
    </location>
    <ligand>
        <name>Fe cation</name>
        <dbReference type="ChEBI" id="CHEBI:24875"/>
        <label>1</label>
    </ligand>
</feature>
<dbReference type="PROSITE" id="PS50905">
    <property type="entry name" value="FERRITIN_LIKE"/>
    <property type="match status" value="1"/>
</dbReference>
<dbReference type="EMBL" id="CP001101">
    <property type="protein sequence ID" value="ACE03576.1"/>
    <property type="molecule type" value="Genomic_DNA"/>
</dbReference>
<dbReference type="GO" id="GO:0006826">
    <property type="term" value="P:iron ion transport"/>
    <property type="evidence" value="ECO:0007669"/>
    <property type="project" value="InterPro"/>
</dbReference>
<comment type="catalytic activity">
    <reaction evidence="7">
        <text>4 Fe(2+) + O2 + 6 H2O = 4 iron(III) oxide-hydroxide + 12 H(+)</text>
        <dbReference type="Rhea" id="RHEA:11972"/>
        <dbReference type="ChEBI" id="CHEBI:15377"/>
        <dbReference type="ChEBI" id="CHEBI:15378"/>
        <dbReference type="ChEBI" id="CHEBI:15379"/>
        <dbReference type="ChEBI" id="CHEBI:29033"/>
        <dbReference type="ChEBI" id="CHEBI:78619"/>
        <dbReference type="EC" id="1.16.3.2"/>
    </reaction>
</comment>
<evidence type="ECO:0000259" key="8">
    <source>
        <dbReference type="PROSITE" id="PS50905"/>
    </source>
</evidence>
<dbReference type="InterPro" id="IPR041719">
    <property type="entry name" value="Ferritin_prok"/>
</dbReference>
<comment type="function">
    <text evidence="7">Iron-storage protein.</text>
</comment>
<evidence type="ECO:0000256" key="1">
    <source>
        <dbReference type="ARBA" id="ARBA00006950"/>
    </source>
</evidence>
<dbReference type="GO" id="GO:0008199">
    <property type="term" value="F:ferric iron binding"/>
    <property type="evidence" value="ECO:0007669"/>
    <property type="project" value="InterPro"/>
</dbReference>
<dbReference type="SUPFAM" id="SSF47240">
    <property type="entry name" value="Ferritin-like"/>
    <property type="match status" value="1"/>
</dbReference>
<evidence type="ECO:0000256" key="6">
    <source>
        <dbReference type="PIRSR" id="PIRSR601519-1"/>
    </source>
</evidence>
<evidence type="ECO:0000256" key="2">
    <source>
        <dbReference type="ARBA" id="ARBA00022434"/>
    </source>
</evidence>
<dbReference type="KEGG" id="cpb:Cphamn1_0617"/>
<accession>B3EMU8</accession>
<dbReference type="GO" id="GO:0008198">
    <property type="term" value="F:ferrous iron binding"/>
    <property type="evidence" value="ECO:0007669"/>
    <property type="project" value="TreeGrafter"/>
</dbReference>
<dbReference type="Gene3D" id="1.20.1260.10">
    <property type="match status" value="1"/>
</dbReference>
<dbReference type="CDD" id="cd01055">
    <property type="entry name" value="Nonheme_Ferritin"/>
    <property type="match status" value="1"/>
</dbReference>
<evidence type="ECO:0000313" key="9">
    <source>
        <dbReference type="EMBL" id="ACE03576.1"/>
    </source>
</evidence>
<dbReference type="InterPro" id="IPR009078">
    <property type="entry name" value="Ferritin-like_SF"/>
</dbReference>
<dbReference type="STRING" id="331678.Cphamn1_0617"/>
<organism evidence="9">
    <name type="scientific">Chlorobium phaeobacteroides (strain BS1)</name>
    <dbReference type="NCBI Taxonomy" id="331678"/>
    <lineage>
        <taxon>Bacteria</taxon>
        <taxon>Pseudomonadati</taxon>
        <taxon>Chlorobiota</taxon>
        <taxon>Chlorobiia</taxon>
        <taxon>Chlorobiales</taxon>
        <taxon>Chlorobiaceae</taxon>
        <taxon>Chlorobium/Pelodictyon group</taxon>
        <taxon>Chlorobium</taxon>
    </lineage>
</organism>
<keyword evidence="3 6" id="KW-0479">Metal-binding</keyword>
<dbReference type="PANTHER" id="PTHR11431:SF127">
    <property type="entry name" value="BACTERIAL NON-HEME FERRITIN"/>
    <property type="match status" value="1"/>
</dbReference>
<feature type="binding site" evidence="6">
    <location>
        <position position="17"/>
    </location>
    <ligand>
        <name>Fe cation</name>
        <dbReference type="ChEBI" id="CHEBI:24875"/>
        <label>1</label>
    </ligand>
</feature>
<reference evidence="9" key="1">
    <citation type="submission" date="2008-06" db="EMBL/GenBank/DDBJ databases">
        <title>Complete sequence of Chlorobium phaeobacteroides BS1.</title>
        <authorList>
            <consortium name="US DOE Joint Genome Institute"/>
            <person name="Lucas S."/>
            <person name="Copeland A."/>
            <person name="Lapidus A."/>
            <person name="Glavina del Rio T."/>
            <person name="Dalin E."/>
            <person name="Tice H."/>
            <person name="Bruce D."/>
            <person name="Goodwin L."/>
            <person name="Pitluck S."/>
            <person name="Schmutz J."/>
            <person name="Larimer F."/>
            <person name="Land M."/>
            <person name="Hauser L."/>
            <person name="Kyrpides N."/>
            <person name="Ovchinnikova G."/>
            <person name="Li T."/>
            <person name="Liu Z."/>
            <person name="Zhao F."/>
            <person name="Overmann J."/>
            <person name="Bryant D.A."/>
            <person name="Richardson P."/>
        </authorList>
    </citation>
    <scope>NUCLEOTIDE SEQUENCE [LARGE SCALE GENOMIC DNA]</scope>
    <source>
        <strain evidence="9">BS1</strain>
    </source>
</reference>
<evidence type="ECO:0000256" key="4">
    <source>
        <dbReference type="ARBA" id="ARBA00023002"/>
    </source>
</evidence>
<proteinExistence type="inferred from homology"/>
<sequence>MLSKTLQKALNEQIDKEFYSAHLYLSMASYAETLNLPGFAHWMKLQQREEFGHAMQIYKYVNERGGRVELGAIPQPPSDFKTPTALFEEVLNHERYITASINKLYEKAVKEKDYATQVMLHGFIEEQVEEEASASEILETLHIGGEKGPALLMLDRQLARRGQQN</sequence>